<keyword evidence="4" id="KW-1185">Reference proteome</keyword>
<protein>
    <submittedName>
        <fullName evidence="3">TPM domain-containing protein</fullName>
    </submittedName>
</protein>
<proteinExistence type="predicted"/>
<dbReference type="EMBL" id="JADEVV010000007">
    <property type="protein sequence ID" value="MBE9252927.1"/>
    <property type="molecule type" value="Genomic_DNA"/>
</dbReference>
<dbReference type="RefSeq" id="WP_194018936.1">
    <property type="nucleotide sequence ID" value="NZ_JADEVV010000007.1"/>
</dbReference>
<organism evidence="3 4">
    <name type="scientific">Synechocystis salina LEGE 00031</name>
    <dbReference type="NCBI Taxonomy" id="1828736"/>
    <lineage>
        <taxon>Bacteria</taxon>
        <taxon>Bacillati</taxon>
        <taxon>Cyanobacteriota</taxon>
        <taxon>Cyanophyceae</taxon>
        <taxon>Synechococcales</taxon>
        <taxon>Merismopediaceae</taxon>
        <taxon>Synechocystis</taxon>
    </lineage>
</organism>
<evidence type="ECO:0000313" key="4">
    <source>
        <dbReference type="Proteomes" id="UP000658720"/>
    </source>
</evidence>
<dbReference type="Proteomes" id="UP000658720">
    <property type="component" value="Unassembled WGS sequence"/>
</dbReference>
<feature type="transmembrane region" description="Helical" evidence="1">
    <location>
        <begin position="216"/>
        <end position="237"/>
    </location>
</feature>
<dbReference type="PANTHER" id="PTHR35514:SF1">
    <property type="entry name" value="THYLAKOID LUMENAL 15.0 KDA PROTEIN 2, CHLOROPLASTIC"/>
    <property type="match status" value="1"/>
</dbReference>
<evidence type="ECO:0000313" key="3">
    <source>
        <dbReference type="EMBL" id="MBE9252927.1"/>
    </source>
</evidence>
<feature type="domain" description="TPM" evidence="2">
    <location>
        <begin position="52"/>
        <end position="142"/>
    </location>
</feature>
<evidence type="ECO:0000256" key="1">
    <source>
        <dbReference type="SAM" id="Phobius"/>
    </source>
</evidence>
<gene>
    <name evidence="3" type="ORF">IQ217_03455</name>
</gene>
<feature type="transmembrane region" description="Helical" evidence="1">
    <location>
        <begin position="185"/>
        <end position="204"/>
    </location>
</feature>
<dbReference type="PANTHER" id="PTHR35514">
    <property type="entry name" value="THYLAKOID LUMENAL 15.0 KDA PROTEIN 2, CHLOROPLASTIC"/>
    <property type="match status" value="1"/>
</dbReference>
<comment type="caution">
    <text evidence="3">The sequence shown here is derived from an EMBL/GenBank/DDBJ whole genome shotgun (WGS) entry which is preliminary data.</text>
</comment>
<reference evidence="3 4" key="1">
    <citation type="submission" date="2020-10" db="EMBL/GenBank/DDBJ databases">
        <authorList>
            <person name="Castelo-Branco R."/>
            <person name="Eusebio N."/>
            <person name="Adriana R."/>
            <person name="Vieira A."/>
            <person name="Brugerolle De Fraissinette N."/>
            <person name="Rezende De Castro R."/>
            <person name="Schneider M.P."/>
            <person name="Vasconcelos V."/>
            <person name="Leao P.N."/>
        </authorList>
    </citation>
    <scope>NUCLEOTIDE SEQUENCE [LARGE SCALE GENOMIC DNA]</scope>
    <source>
        <strain evidence="3 4">LEGE 00031</strain>
    </source>
</reference>
<name>A0ABR9VNK7_9SYNC</name>
<dbReference type="Pfam" id="PF04536">
    <property type="entry name" value="TPM_phosphatase"/>
    <property type="match status" value="1"/>
</dbReference>
<evidence type="ECO:0000259" key="2">
    <source>
        <dbReference type="Pfam" id="PF04536"/>
    </source>
</evidence>
<accession>A0ABR9VNK7</accession>
<feature type="transmembrane region" description="Helical" evidence="1">
    <location>
        <begin position="243"/>
        <end position="262"/>
    </location>
</feature>
<keyword evidence="1" id="KW-0812">Transmembrane</keyword>
<dbReference type="InterPro" id="IPR007621">
    <property type="entry name" value="TPM_dom"/>
</dbReference>
<keyword evidence="1" id="KW-0472">Membrane</keyword>
<keyword evidence="1" id="KW-1133">Transmembrane helix</keyword>
<sequence length="275" mass="30528">MAVHLPSSATRFSKNFAWLLAVSLSLVLWWAPVSPAQAVNNPELLPEEKTPVVDLANFLPEIQEAQLIDDLNSFEVETGWKLRVLTQYDRSPGRAVIPFWGLDDKSILLVADGRGGNLLAFSIGDEVYELMPRTFWIEMQARFGNMYYIRDNGENLAITEALNTVKGCLVKGGCNVVPGLPREQWILTLVTSIVGGLIFGFAAIPRSPNQTFAWQWVLIMSPLWGILVIAFGIGPVVTRTSDFLPLFRNLMGFSLGVLVAYLSPMFSQINNNPQT</sequence>